<evidence type="ECO:0000313" key="2">
    <source>
        <dbReference type="Proteomes" id="UP000184518"/>
    </source>
</evidence>
<organism evidence="1 2">
    <name type="scientific">Chryseobacterium arachidis</name>
    <dbReference type="NCBI Taxonomy" id="1416778"/>
    <lineage>
        <taxon>Bacteria</taxon>
        <taxon>Pseudomonadati</taxon>
        <taxon>Bacteroidota</taxon>
        <taxon>Flavobacteriia</taxon>
        <taxon>Flavobacteriales</taxon>
        <taxon>Weeksellaceae</taxon>
        <taxon>Chryseobacterium group</taxon>
        <taxon>Chryseobacterium</taxon>
    </lineage>
</organism>
<protein>
    <submittedName>
        <fullName evidence="1">Uncharacterized protein</fullName>
    </submittedName>
</protein>
<dbReference type="Proteomes" id="UP000184518">
    <property type="component" value="Unassembled WGS sequence"/>
</dbReference>
<evidence type="ECO:0000313" key="1">
    <source>
        <dbReference type="EMBL" id="SHG60286.1"/>
    </source>
</evidence>
<proteinExistence type="predicted"/>
<dbReference type="AlphaFoldDB" id="A0A1M5L5N8"/>
<dbReference type="EMBL" id="FQUT01000018">
    <property type="protein sequence ID" value="SHG60286.1"/>
    <property type="molecule type" value="Genomic_DNA"/>
</dbReference>
<dbReference type="OrthoDB" id="1271837at2"/>
<gene>
    <name evidence="1" type="ORF">SAMN05443633_11864</name>
</gene>
<dbReference type="STRING" id="1416778.SAMN05443633_11864"/>
<accession>A0A1M5L5N8</accession>
<dbReference type="RefSeq" id="WP_072963538.1">
    <property type="nucleotide sequence ID" value="NZ_FQUT01000018.1"/>
</dbReference>
<sequence>MNFKEAKKHKEESLKNADKSVLELFHIVITPSNTDESAKFIEDFLKNPESFNDESCKKYCSDDDFEVVSFKKE</sequence>
<reference evidence="2" key="1">
    <citation type="submission" date="2016-11" db="EMBL/GenBank/DDBJ databases">
        <authorList>
            <person name="Varghese N."/>
            <person name="Submissions S."/>
        </authorList>
    </citation>
    <scope>NUCLEOTIDE SEQUENCE [LARGE SCALE GENOMIC DNA]</scope>
    <source>
        <strain evidence="2">DSM 27619</strain>
    </source>
</reference>
<name>A0A1M5L5N8_9FLAO</name>
<keyword evidence="2" id="KW-1185">Reference proteome</keyword>